<evidence type="ECO:0000256" key="1">
    <source>
        <dbReference type="ARBA" id="ARBA00006484"/>
    </source>
</evidence>
<keyword evidence="2" id="KW-0560">Oxidoreductase</keyword>
<comment type="caution">
    <text evidence="4">The sequence shown here is derived from an EMBL/GenBank/DDBJ whole genome shotgun (WGS) entry which is preliminary data.</text>
</comment>
<proteinExistence type="inferred from homology"/>
<dbReference type="RefSeq" id="WP_163570400.1">
    <property type="nucleotide sequence ID" value="NZ_BAAANY010000014.1"/>
</dbReference>
<evidence type="ECO:0000313" key="4">
    <source>
        <dbReference type="EMBL" id="GAA1686613.1"/>
    </source>
</evidence>
<dbReference type="PRINTS" id="PR00080">
    <property type="entry name" value="SDRFAMILY"/>
</dbReference>
<protein>
    <submittedName>
        <fullName evidence="4">Oxidoreductase</fullName>
    </submittedName>
</protein>
<dbReference type="InterPro" id="IPR002347">
    <property type="entry name" value="SDR_fam"/>
</dbReference>
<dbReference type="NCBIfam" id="NF004824">
    <property type="entry name" value="PRK06180.1"/>
    <property type="match status" value="1"/>
</dbReference>
<reference evidence="4 5" key="1">
    <citation type="journal article" date="2019" name="Int. J. Syst. Evol. Microbiol.">
        <title>The Global Catalogue of Microorganisms (GCM) 10K type strain sequencing project: providing services to taxonomists for standard genome sequencing and annotation.</title>
        <authorList>
            <consortium name="The Broad Institute Genomics Platform"/>
            <consortium name="The Broad Institute Genome Sequencing Center for Infectious Disease"/>
            <person name="Wu L."/>
            <person name="Ma J."/>
        </authorList>
    </citation>
    <scope>NUCLEOTIDE SEQUENCE [LARGE SCALE GENOMIC DNA]</scope>
    <source>
        <strain evidence="4 5">JCM 14718</strain>
    </source>
</reference>
<dbReference type="PRINTS" id="PR00081">
    <property type="entry name" value="GDHRDH"/>
</dbReference>
<dbReference type="InterPro" id="IPR020904">
    <property type="entry name" value="Sc_DH/Rdtase_CS"/>
</dbReference>
<dbReference type="Pfam" id="PF00106">
    <property type="entry name" value="adh_short"/>
    <property type="match status" value="1"/>
</dbReference>
<dbReference type="InterPro" id="IPR051911">
    <property type="entry name" value="SDR_oxidoreductase"/>
</dbReference>
<dbReference type="InterPro" id="IPR036291">
    <property type="entry name" value="NAD(P)-bd_dom_sf"/>
</dbReference>
<evidence type="ECO:0000256" key="2">
    <source>
        <dbReference type="ARBA" id="ARBA00023002"/>
    </source>
</evidence>
<comment type="similarity">
    <text evidence="1 3">Belongs to the short-chain dehydrogenases/reductases (SDR) family.</text>
</comment>
<dbReference type="SUPFAM" id="SSF51735">
    <property type="entry name" value="NAD(P)-binding Rossmann-fold domains"/>
    <property type="match status" value="1"/>
</dbReference>
<keyword evidence="5" id="KW-1185">Reference proteome</keyword>
<organism evidence="4 5">
    <name type="scientific">Fodinicola feengrottensis</name>
    <dbReference type="NCBI Taxonomy" id="435914"/>
    <lineage>
        <taxon>Bacteria</taxon>
        <taxon>Bacillati</taxon>
        <taxon>Actinomycetota</taxon>
        <taxon>Actinomycetes</taxon>
        <taxon>Mycobacteriales</taxon>
        <taxon>Fodinicola</taxon>
    </lineage>
</organism>
<evidence type="ECO:0000256" key="3">
    <source>
        <dbReference type="RuleBase" id="RU000363"/>
    </source>
</evidence>
<evidence type="ECO:0000313" key="5">
    <source>
        <dbReference type="Proteomes" id="UP001500618"/>
    </source>
</evidence>
<sequence length="278" mass="29592">MSVRVWFVTGASAGFGRAIAVQALAAGDTVVAAVRRPESVKDLVESAPDRVTAVQLDVTDKEQITAAVARAMKVYGHIDVLVNNAGRGIVGAAEEIADQELRDLMNLHLFGPAEIVRQVLPAMRARGRGAIVQMSSQVGRYAFGGISAYAGTKFALEGWSEALAEEVRPFGVHVMIVEPGPFRTSFNERDVLEFTATGEVYRELLAPVRAALTQASGAQAGDPVRAAKAILTALDAERPPLRLVLGNEAVDTIAASLDRARAELAEWESLARSADYPA</sequence>
<dbReference type="PANTHER" id="PTHR43976:SF16">
    <property type="entry name" value="SHORT-CHAIN DEHYDROGENASE_REDUCTASE FAMILY PROTEIN"/>
    <property type="match status" value="1"/>
</dbReference>
<dbReference type="EMBL" id="BAAANY010000014">
    <property type="protein sequence ID" value="GAA1686613.1"/>
    <property type="molecule type" value="Genomic_DNA"/>
</dbReference>
<dbReference type="Gene3D" id="3.40.50.720">
    <property type="entry name" value="NAD(P)-binding Rossmann-like Domain"/>
    <property type="match status" value="1"/>
</dbReference>
<name>A0ABN2HGI4_9ACTN</name>
<accession>A0ABN2HGI4</accession>
<dbReference type="PANTHER" id="PTHR43976">
    <property type="entry name" value="SHORT CHAIN DEHYDROGENASE"/>
    <property type="match status" value="1"/>
</dbReference>
<dbReference type="CDD" id="cd05374">
    <property type="entry name" value="17beta-HSD-like_SDR_c"/>
    <property type="match status" value="1"/>
</dbReference>
<dbReference type="PROSITE" id="PS00061">
    <property type="entry name" value="ADH_SHORT"/>
    <property type="match status" value="1"/>
</dbReference>
<gene>
    <name evidence="4" type="ORF">GCM10009765_40150</name>
</gene>
<dbReference type="Proteomes" id="UP001500618">
    <property type="component" value="Unassembled WGS sequence"/>
</dbReference>